<reference evidence="1 2" key="1">
    <citation type="submission" date="2019-05" db="EMBL/GenBank/DDBJ databases">
        <authorList>
            <person name="Moore K."/>
            <person name="O'Neill P."/>
            <person name="Farbos A."/>
            <person name="Studholme D.J."/>
        </authorList>
    </citation>
    <scope>NUCLEOTIDE SEQUENCE [LARGE SCALE GENOMIC DNA]</scope>
    <source>
        <strain evidence="1 2">DSM 9128</strain>
    </source>
</reference>
<proteinExistence type="predicted"/>
<evidence type="ECO:0000313" key="2">
    <source>
        <dbReference type="Proteomes" id="UP000307510"/>
    </source>
</evidence>
<sequence length="219" mass="24690">MQASTFEMLRIEHIHDIVLPSVETCLKPLGFETQGPLRWIRSTDAPIRQCFRLEQWKGGILSPTWGLSLDFVPHLSGNQIKWHRTPKSALPDLTFDPRDRSMEVSYMRGIDEVAQLVPSVMQEAVIQAGYFWESARSIDQLPEVFAGVKRHLSSGGLGFYNFRQHPIAYAFVLAMNGHPDLAEAEFQKYTEGLPSTTRAKLREIFVAAGGRPNQYAAST</sequence>
<name>A0A5R8ZQN4_PSENT</name>
<evidence type="ECO:0008006" key="3">
    <source>
        <dbReference type="Google" id="ProtNLM"/>
    </source>
</evidence>
<reference evidence="2" key="2">
    <citation type="submission" date="2019-06" db="EMBL/GenBank/DDBJ databases">
        <title>AzeR, a transcriptional regulator that responds to azelaic acid in Pseudomonas nitroreducens.</title>
        <authorList>
            <person name="Bez C."/>
            <person name="Javvadi S.G."/>
            <person name="Bertani I."/>
            <person name="Devescovi G."/>
            <person name="Studholme D.J."/>
            <person name="Geller A."/>
            <person name="Levy A."/>
            <person name="Venturi V."/>
        </authorList>
    </citation>
    <scope>NUCLEOTIDE SEQUENCE [LARGE SCALE GENOMIC DNA]</scope>
    <source>
        <strain evidence="2">DSM 9128</strain>
    </source>
</reference>
<dbReference type="Proteomes" id="UP000307510">
    <property type="component" value="Unassembled WGS sequence"/>
</dbReference>
<comment type="caution">
    <text evidence="1">The sequence shown here is derived from an EMBL/GenBank/DDBJ whole genome shotgun (WGS) entry which is preliminary data.</text>
</comment>
<dbReference type="RefSeq" id="WP_138216964.1">
    <property type="nucleotide sequence ID" value="NZ_VASG01000012.1"/>
</dbReference>
<evidence type="ECO:0000313" key="1">
    <source>
        <dbReference type="EMBL" id="TLP68589.1"/>
    </source>
</evidence>
<accession>A0A5R8ZQN4</accession>
<protein>
    <recommendedName>
        <fullName evidence="3">DUF4304 domain-containing protein</fullName>
    </recommendedName>
</protein>
<gene>
    <name evidence="1" type="ORF">FEA48_29520</name>
</gene>
<organism evidence="1 2">
    <name type="scientific">Pseudomonas nitroreducens</name>
    <dbReference type="NCBI Taxonomy" id="46680"/>
    <lineage>
        <taxon>Bacteria</taxon>
        <taxon>Pseudomonadati</taxon>
        <taxon>Pseudomonadota</taxon>
        <taxon>Gammaproteobacteria</taxon>
        <taxon>Pseudomonadales</taxon>
        <taxon>Pseudomonadaceae</taxon>
        <taxon>Pseudomonas</taxon>
    </lineage>
</organism>
<dbReference type="AlphaFoldDB" id="A0A5R8ZQN4"/>
<dbReference type="EMBL" id="VASG01000012">
    <property type="protein sequence ID" value="TLP68589.1"/>
    <property type="molecule type" value="Genomic_DNA"/>
</dbReference>